<evidence type="ECO:0000256" key="3">
    <source>
        <dbReference type="ARBA" id="ARBA00022525"/>
    </source>
</evidence>
<dbReference type="AlphaFoldDB" id="A0A117DX26"/>
<reference evidence="9" key="1">
    <citation type="journal article" date="2016" name="Genome Announc.">
        <title>Draft genome sequence of Aspergillus niger strain An76.</title>
        <authorList>
            <person name="Gong W."/>
            <person name="Cheng Z."/>
            <person name="Zhang H."/>
            <person name="Liu L."/>
            <person name="Gao P."/>
            <person name="Wang L."/>
        </authorList>
    </citation>
    <scope>NUCLEOTIDE SEQUENCE [LARGE SCALE GENOMIC DNA]</scope>
    <source>
        <strain evidence="9">An76</strain>
    </source>
</reference>
<protein>
    <submittedName>
        <fullName evidence="8">GPI-anchored cell wall organization protein Ecm33</fullName>
    </submittedName>
</protein>
<dbReference type="EMBL" id="BCMY01000003">
    <property type="protein sequence ID" value="GAQ37358.1"/>
    <property type="molecule type" value="Genomic_DNA"/>
</dbReference>
<feature type="chain" id="PRO_5007147712" evidence="7">
    <location>
        <begin position="20"/>
        <end position="401"/>
    </location>
</feature>
<evidence type="ECO:0000256" key="2">
    <source>
        <dbReference type="ARBA" id="ARBA00022512"/>
    </source>
</evidence>
<sequence length="401" mass="41157">MAFIKYALPALAAAQVAMAASCGSTDSTITISSQSDLDSYATCTTLKGDVEISESASGDLTLSGVTSITGGLSCTGGSNITSFSSSSLSSIGDTFKLDGLTTLTTLSLTNLTSVGSISWTALPELQSLDFTKGVSEAGSVTITNTGLTSLDGISLKTVGTFDITENTNLKTVNVNELTNATGLINFAGNMDSLQIILPNLGTGTNMTFRNVSGVSIPSLETLSGQLGFWGNTFTNFSAANLTTTGDLVFDDNTKLNNISMPVLKTVNGGFQIARNDKLKSINFPDLKEVTGAIDFSGDFDEVSLSSLTEVKGGFNMQSTGNFSCSAFKTLRENNVIRGTYTCKASTSDPTTSDGSSGTSSSTSSSSSSSSTSSDSASVMNVANMPALGLAAVLGGLIQYAL</sequence>
<feature type="region of interest" description="Disordered" evidence="6">
    <location>
        <begin position="342"/>
        <end position="375"/>
    </location>
</feature>
<dbReference type="GO" id="GO:0031505">
    <property type="term" value="P:fungal-type cell wall organization"/>
    <property type="evidence" value="ECO:0007669"/>
    <property type="project" value="TreeGrafter"/>
</dbReference>
<accession>A0A117DX26</accession>
<dbReference type="OMA" id="WANNITF"/>
<evidence type="ECO:0000256" key="4">
    <source>
        <dbReference type="ARBA" id="ARBA00022729"/>
    </source>
</evidence>
<dbReference type="PaxDb" id="5061-CADANGAP00003743"/>
<dbReference type="GO" id="GO:0009986">
    <property type="term" value="C:cell surface"/>
    <property type="evidence" value="ECO:0007669"/>
    <property type="project" value="TreeGrafter"/>
</dbReference>
<dbReference type="VEuPathDB" id="FungiDB:M747DRAFT_305010"/>
<feature type="signal peptide" evidence="7">
    <location>
        <begin position="1"/>
        <end position="19"/>
    </location>
</feature>
<dbReference type="InterPro" id="IPR026906">
    <property type="entry name" value="LRR_5"/>
</dbReference>
<keyword evidence="2" id="KW-0134">Cell wall</keyword>
<evidence type="ECO:0000256" key="5">
    <source>
        <dbReference type="ARBA" id="ARBA00023180"/>
    </source>
</evidence>
<keyword evidence="4 7" id="KW-0732">Signal</keyword>
<dbReference type="InterPro" id="IPR036941">
    <property type="entry name" value="Rcpt_L-dom_sf"/>
</dbReference>
<keyword evidence="5" id="KW-0325">Glycoprotein</keyword>
<keyword evidence="3" id="KW-0964">Secreted</keyword>
<evidence type="ECO:0000256" key="6">
    <source>
        <dbReference type="SAM" id="MobiDB-lite"/>
    </source>
</evidence>
<dbReference type="Gene3D" id="3.80.20.20">
    <property type="entry name" value="Receptor L-domain"/>
    <property type="match status" value="1"/>
</dbReference>
<name>A0A117DX26_ASPNG</name>
<dbReference type="Pfam" id="PF12454">
    <property type="entry name" value="Ecm33"/>
    <property type="match status" value="1"/>
</dbReference>
<dbReference type="SUPFAM" id="SSF52058">
    <property type="entry name" value="L domain-like"/>
    <property type="match status" value="2"/>
</dbReference>
<evidence type="ECO:0000313" key="9">
    <source>
        <dbReference type="Proteomes" id="UP000068243"/>
    </source>
</evidence>
<proteinExistence type="predicted"/>
<dbReference type="OrthoDB" id="536881at2759"/>
<dbReference type="Proteomes" id="UP000068243">
    <property type="component" value="Unassembled WGS sequence"/>
</dbReference>
<dbReference type="GO" id="GO:0005886">
    <property type="term" value="C:plasma membrane"/>
    <property type="evidence" value="ECO:0007669"/>
    <property type="project" value="TreeGrafter"/>
</dbReference>
<dbReference type="VEuPathDB" id="FungiDB:An04g01230"/>
<evidence type="ECO:0000256" key="7">
    <source>
        <dbReference type="SAM" id="SignalP"/>
    </source>
</evidence>
<gene>
    <name evidence="8" type="ORF">ABL_02084</name>
</gene>
<comment type="subcellular location">
    <subcellularLocation>
        <location evidence="1">Secreted</location>
        <location evidence="1">Cell wall</location>
    </subcellularLocation>
</comment>
<dbReference type="VEuPathDB" id="FungiDB:ASPNIDRAFT2_1146364"/>
<organism evidence="8 9">
    <name type="scientific">Aspergillus niger</name>
    <dbReference type="NCBI Taxonomy" id="5061"/>
    <lineage>
        <taxon>Eukaryota</taxon>
        <taxon>Fungi</taxon>
        <taxon>Dikarya</taxon>
        <taxon>Ascomycota</taxon>
        <taxon>Pezizomycotina</taxon>
        <taxon>Eurotiomycetes</taxon>
        <taxon>Eurotiomycetidae</taxon>
        <taxon>Eurotiales</taxon>
        <taxon>Aspergillaceae</taxon>
        <taxon>Aspergillus</taxon>
        <taxon>Aspergillus subgen. Circumdati</taxon>
    </lineage>
</organism>
<dbReference type="PROSITE" id="PS51257">
    <property type="entry name" value="PROKAR_LIPOPROTEIN"/>
    <property type="match status" value="1"/>
</dbReference>
<evidence type="ECO:0000256" key="1">
    <source>
        <dbReference type="ARBA" id="ARBA00004191"/>
    </source>
</evidence>
<dbReference type="PANTHER" id="PTHR31018">
    <property type="entry name" value="SPORULATION-SPECIFIC PROTEIN-RELATED"/>
    <property type="match status" value="1"/>
</dbReference>
<evidence type="ECO:0000313" key="8">
    <source>
        <dbReference type="EMBL" id="GAQ37358.1"/>
    </source>
</evidence>
<dbReference type="Pfam" id="PF13306">
    <property type="entry name" value="LRR_5"/>
    <property type="match status" value="2"/>
</dbReference>
<dbReference type="InterPro" id="IPR051648">
    <property type="entry name" value="CWI-Assembly_Regulator"/>
</dbReference>
<dbReference type="GO" id="GO:0009277">
    <property type="term" value="C:fungal-type cell wall"/>
    <property type="evidence" value="ECO:0007669"/>
    <property type="project" value="TreeGrafter"/>
</dbReference>
<dbReference type="VEuPathDB" id="FungiDB:ATCC64974_77280"/>
<feature type="compositionally biased region" description="Low complexity" evidence="6">
    <location>
        <begin position="344"/>
        <end position="375"/>
    </location>
</feature>
<comment type="caution">
    <text evidence="8">The sequence shown here is derived from an EMBL/GenBank/DDBJ whole genome shotgun (WGS) entry which is preliminary data.</text>
</comment>
<dbReference type="PANTHER" id="PTHR31018:SF3">
    <property type="entry name" value="RECEPTOR PROTEIN-TYROSINE KINASE"/>
    <property type="match status" value="1"/>
</dbReference>